<name>A0A7G9TED5_PSEMX</name>
<proteinExistence type="predicted"/>
<evidence type="ECO:0000256" key="2">
    <source>
        <dbReference type="SAM" id="SignalP"/>
    </source>
</evidence>
<reference evidence="3 4" key="1">
    <citation type="submission" date="2020-08" db="EMBL/GenBank/DDBJ databases">
        <title>Streptomycin Non-resistant strain, P. mexicana.</title>
        <authorList>
            <person name="Ganesh-Kumar S."/>
            <person name="Zhe T."/>
            <person name="Yu Z."/>
            <person name="Min Y."/>
        </authorList>
    </citation>
    <scope>NUCLEOTIDE SEQUENCE [LARGE SCALE GENOMIC DNA]</scope>
    <source>
        <strain evidence="3 4">GTZY2</strain>
    </source>
</reference>
<feature type="signal peptide" evidence="2">
    <location>
        <begin position="1"/>
        <end position="19"/>
    </location>
</feature>
<feature type="compositionally biased region" description="Basic and acidic residues" evidence="1">
    <location>
        <begin position="70"/>
        <end position="88"/>
    </location>
</feature>
<accession>A0A7G9TED5</accession>
<protein>
    <submittedName>
        <fullName evidence="3">Elastase inhibitor AFLEI Flags</fullName>
    </submittedName>
</protein>
<evidence type="ECO:0000256" key="1">
    <source>
        <dbReference type="SAM" id="MobiDB-lite"/>
    </source>
</evidence>
<evidence type="ECO:0000313" key="3">
    <source>
        <dbReference type="EMBL" id="QNN78460.1"/>
    </source>
</evidence>
<dbReference type="GeneID" id="81469956"/>
<evidence type="ECO:0000313" key="4">
    <source>
        <dbReference type="Proteomes" id="UP000515838"/>
    </source>
</evidence>
<dbReference type="Pfam" id="PF11720">
    <property type="entry name" value="Inhibitor_I78"/>
    <property type="match status" value="1"/>
</dbReference>
<dbReference type="AlphaFoldDB" id="A0A7G9TED5"/>
<dbReference type="RefSeq" id="WP_187573845.1">
    <property type="nucleotide sequence ID" value="NZ_CP060731.1"/>
</dbReference>
<dbReference type="Proteomes" id="UP000515838">
    <property type="component" value="Chromosome"/>
</dbReference>
<dbReference type="EMBL" id="CP060731">
    <property type="protein sequence ID" value="QNN78460.1"/>
    <property type="molecule type" value="Genomic_DNA"/>
</dbReference>
<dbReference type="InterPro" id="IPR021719">
    <property type="entry name" value="Prot_inh_I78"/>
</dbReference>
<dbReference type="PROSITE" id="PS51257">
    <property type="entry name" value="PROKAR_LIPOPROTEIN"/>
    <property type="match status" value="1"/>
</dbReference>
<dbReference type="Gene3D" id="3.30.10.10">
    <property type="entry name" value="Trypsin Inhibitor V, subunit A"/>
    <property type="match status" value="1"/>
</dbReference>
<dbReference type="PANTHER" id="PTHR39600:SF1">
    <property type="entry name" value="PEPTIDASE INHIBITOR I78 FAMILY PROTEIN"/>
    <property type="match status" value="1"/>
</dbReference>
<feature type="compositionally biased region" description="Low complexity" evidence="1">
    <location>
        <begin position="21"/>
        <end position="52"/>
    </location>
</feature>
<keyword evidence="2" id="KW-0732">Signal</keyword>
<feature type="chain" id="PRO_5028910326" evidence="2">
    <location>
        <begin position="20"/>
        <end position="121"/>
    </location>
</feature>
<gene>
    <name evidence="3" type="ORF">IAE60_03200</name>
</gene>
<sequence length="121" mass="12422">MIRTAIPALLLTLSLAACSSPEADEQTAAAEQSQAAASEAATPPAAEPAPAELAGSCDDTQAQWIIGKTPTEKDIEQAKNDSKSDAVRSLKPGDAATMDFNPNRLNIILDEKGAVASVNCG</sequence>
<dbReference type="PANTHER" id="PTHR39600">
    <property type="entry name" value="PEPTIDASE INHIBITOR I78 FAMILY PROTEIN"/>
    <property type="match status" value="1"/>
</dbReference>
<organism evidence="3 4">
    <name type="scientific">Pseudoxanthomonas mexicana</name>
    <dbReference type="NCBI Taxonomy" id="128785"/>
    <lineage>
        <taxon>Bacteria</taxon>
        <taxon>Pseudomonadati</taxon>
        <taxon>Pseudomonadota</taxon>
        <taxon>Gammaproteobacteria</taxon>
        <taxon>Lysobacterales</taxon>
        <taxon>Lysobacteraceae</taxon>
        <taxon>Pseudoxanthomonas</taxon>
    </lineage>
</organism>
<feature type="region of interest" description="Disordered" evidence="1">
    <location>
        <begin position="21"/>
        <end position="96"/>
    </location>
</feature>